<dbReference type="EMBL" id="QEEZ01000042">
    <property type="protein sequence ID" value="PWC00714.1"/>
    <property type="molecule type" value="Genomic_DNA"/>
</dbReference>
<dbReference type="InterPro" id="IPR036388">
    <property type="entry name" value="WH-like_DNA-bd_sf"/>
</dbReference>
<dbReference type="SMART" id="SM00345">
    <property type="entry name" value="HTH_GNTR"/>
    <property type="match status" value="1"/>
</dbReference>
<organism evidence="5 6">
    <name type="scientific">Corynebacterium yudongzhengii</name>
    <dbReference type="NCBI Taxonomy" id="2080740"/>
    <lineage>
        <taxon>Bacteria</taxon>
        <taxon>Bacillati</taxon>
        <taxon>Actinomycetota</taxon>
        <taxon>Actinomycetes</taxon>
        <taxon>Mycobacteriales</taxon>
        <taxon>Corynebacteriaceae</taxon>
        <taxon>Corynebacterium</taxon>
    </lineage>
</organism>
<evidence type="ECO:0000256" key="2">
    <source>
        <dbReference type="ARBA" id="ARBA00023125"/>
    </source>
</evidence>
<keyword evidence="2" id="KW-0238">DNA-binding</keyword>
<dbReference type="GO" id="GO:0003700">
    <property type="term" value="F:DNA-binding transcription factor activity"/>
    <property type="evidence" value="ECO:0007669"/>
    <property type="project" value="InterPro"/>
</dbReference>
<dbReference type="RefSeq" id="WP_108431987.1">
    <property type="nucleotide sequence ID" value="NZ_CP026947.1"/>
</dbReference>
<dbReference type="PANTHER" id="PTHR43537:SF24">
    <property type="entry name" value="GLUCONATE OPERON TRANSCRIPTIONAL REPRESSOR"/>
    <property type="match status" value="1"/>
</dbReference>
<dbReference type="GO" id="GO:0003677">
    <property type="term" value="F:DNA binding"/>
    <property type="evidence" value="ECO:0007669"/>
    <property type="project" value="UniProtKB-KW"/>
</dbReference>
<dbReference type="Proteomes" id="UP000244989">
    <property type="component" value="Unassembled WGS sequence"/>
</dbReference>
<dbReference type="SUPFAM" id="SSF46785">
    <property type="entry name" value="Winged helix' DNA-binding domain"/>
    <property type="match status" value="1"/>
</dbReference>
<dbReference type="AlphaFoldDB" id="A0A2U1T3Y7"/>
<dbReference type="Pfam" id="PF00392">
    <property type="entry name" value="GntR"/>
    <property type="match status" value="1"/>
</dbReference>
<dbReference type="KEGG" id="cyz:C3B44_08410"/>
<dbReference type="InterPro" id="IPR000524">
    <property type="entry name" value="Tscrpt_reg_HTH_GntR"/>
</dbReference>
<keyword evidence="1" id="KW-0805">Transcription regulation</keyword>
<dbReference type="Pfam" id="PF07729">
    <property type="entry name" value="FCD"/>
    <property type="match status" value="1"/>
</dbReference>
<dbReference type="CDD" id="cd07377">
    <property type="entry name" value="WHTH_GntR"/>
    <property type="match status" value="1"/>
</dbReference>
<dbReference type="PRINTS" id="PR00035">
    <property type="entry name" value="HTHGNTR"/>
</dbReference>
<keyword evidence="6" id="KW-1185">Reference proteome</keyword>
<proteinExistence type="predicted"/>
<dbReference type="PANTHER" id="PTHR43537">
    <property type="entry name" value="TRANSCRIPTIONAL REGULATOR, GNTR FAMILY"/>
    <property type="match status" value="1"/>
</dbReference>
<accession>A0A2U1T3Y7</accession>
<dbReference type="Gene3D" id="1.10.10.10">
    <property type="entry name" value="Winged helix-like DNA-binding domain superfamily/Winged helix DNA-binding domain"/>
    <property type="match status" value="1"/>
</dbReference>
<dbReference type="Gene3D" id="1.20.120.530">
    <property type="entry name" value="GntR ligand-binding domain-like"/>
    <property type="match status" value="1"/>
</dbReference>
<protein>
    <submittedName>
        <fullName evidence="5">FadR family transcriptional regulator</fullName>
    </submittedName>
</protein>
<evidence type="ECO:0000259" key="4">
    <source>
        <dbReference type="PROSITE" id="PS50949"/>
    </source>
</evidence>
<dbReference type="PROSITE" id="PS50949">
    <property type="entry name" value="HTH_GNTR"/>
    <property type="match status" value="1"/>
</dbReference>
<name>A0A2U1T3Y7_9CORY</name>
<reference evidence="6" key="1">
    <citation type="submission" date="2018-04" db="EMBL/GenBank/DDBJ databases">
        <authorList>
            <person name="Liu S."/>
            <person name="Wang Z."/>
            <person name="Li J."/>
        </authorList>
    </citation>
    <scope>NUCLEOTIDE SEQUENCE [LARGE SCALE GENOMIC DNA]</scope>
    <source>
        <strain evidence="6">2189</strain>
    </source>
</reference>
<evidence type="ECO:0000256" key="1">
    <source>
        <dbReference type="ARBA" id="ARBA00023015"/>
    </source>
</evidence>
<sequence length="252" mass="27865">MTKPVIQGRSTRKKGSQTEQAVEEIKDYIRVHQLGPGDALPTEATLVDELGFSRSTIREAIRILGTLDIVEVRHGYGTRIGQMSLQPMLDGLVFRTISEATQSHERLLHVVDTREALDMSLGAELCAAGDAEALAPLRELVDAMYEVSQRGESFLSEDREFHRMLVGLTSNPLISELIGALWHVHMQVIPELNLSVATADDIEDTVAAHADILDAIADGDENAYRDAVRRHYLPLRSMLVKAEQADQTENDA</sequence>
<evidence type="ECO:0000256" key="3">
    <source>
        <dbReference type="ARBA" id="ARBA00023163"/>
    </source>
</evidence>
<comment type="caution">
    <text evidence="5">The sequence shown here is derived from an EMBL/GenBank/DDBJ whole genome shotgun (WGS) entry which is preliminary data.</text>
</comment>
<dbReference type="SMART" id="SM00895">
    <property type="entry name" value="FCD"/>
    <property type="match status" value="1"/>
</dbReference>
<dbReference type="InterPro" id="IPR036390">
    <property type="entry name" value="WH_DNA-bd_sf"/>
</dbReference>
<dbReference type="SUPFAM" id="SSF48008">
    <property type="entry name" value="GntR ligand-binding domain-like"/>
    <property type="match status" value="1"/>
</dbReference>
<evidence type="ECO:0000313" key="5">
    <source>
        <dbReference type="EMBL" id="PWC00714.1"/>
    </source>
</evidence>
<dbReference type="InterPro" id="IPR008920">
    <property type="entry name" value="TF_FadR/GntR_C"/>
</dbReference>
<dbReference type="OrthoDB" id="7989071at2"/>
<keyword evidence="3" id="KW-0804">Transcription</keyword>
<evidence type="ECO:0000313" key="6">
    <source>
        <dbReference type="Proteomes" id="UP000244989"/>
    </source>
</evidence>
<feature type="domain" description="HTH gntR-type" evidence="4">
    <location>
        <begin position="15"/>
        <end position="83"/>
    </location>
</feature>
<dbReference type="InterPro" id="IPR011711">
    <property type="entry name" value="GntR_C"/>
</dbReference>
<gene>
    <name evidence="5" type="ORF">DF222_11380</name>
</gene>